<keyword evidence="4" id="KW-1003">Cell membrane</keyword>
<evidence type="ECO:0000313" key="10">
    <source>
        <dbReference type="EMBL" id="QNB45820.1"/>
    </source>
</evidence>
<keyword evidence="6 10" id="KW-0067">ATP-binding</keyword>
<dbReference type="PANTHER" id="PTHR43553:SF27">
    <property type="entry name" value="ENERGY-COUPLING FACTOR TRANSPORTER ATP-BINDING PROTEIN ECFA2"/>
    <property type="match status" value="1"/>
</dbReference>
<evidence type="ECO:0000256" key="8">
    <source>
        <dbReference type="ARBA" id="ARBA00023136"/>
    </source>
</evidence>
<dbReference type="GO" id="GO:0043190">
    <property type="term" value="C:ATP-binding cassette (ABC) transporter complex"/>
    <property type="evidence" value="ECO:0007669"/>
    <property type="project" value="TreeGrafter"/>
</dbReference>
<evidence type="ECO:0000256" key="1">
    <source>
        <dbReference type="ARBA" id="ARBA00004202"/>
    </source>
</evidence>
<evidence type="ECO:0000256" key="4">
    <source>
        <dbReference type="ARBA" id="ARBA00022475"/>
    </source>
</evidence>
<accession>A0A7G6E166</accession>
<dbReference type="InterPro" id="IPR017871">
    <property type="entry name" value="ABC_transporter-like_CS"/>
</dbReference>
<keyword evidence="3" id="KW-0813">Transport</keyword>
<evidence type="ECO:0000313" key="11">
    <source>
        <dbReference type="Proteomes" id="UP000515847"/>
    </source>
</evidence>
<evidence type="ECO:0000256" key="2">
    <source>
        <dbReference type="ARBA" id="ARBA00005417"/>
    </source>
</evidence>
<dbReference type="SMART" id="SM00382">
    <property type="entry name" value="AAA"/>
    <property type="match status" value="2"/>
</dbReference>
<dbReference type="PROSITE" id="PS00211">
    <property type="entry name" value="ABC_TRANSPORTER_1"/>
    <property type="match status" value="1"/>
</dbReference>
<feature type="domain" description="ABC transporter" evidence="9">
    <location>
        <begin position="300"/>
        <end position="530"/>
    </location>
</feature>
<evidence type="ECO:0000256" key="7">
    <source>
        <dbReference type="ARBA" id="ARBA00022967"/>
    </source>
</evidence>
<comment type="subcellular location">
    <subcellularLocation>
        <location evidence="1">Cell membrane</location>
        <topology evidence="1">Peripheral membrane protein</topology>
    </subcellularLocation>
</comment>
<dbReference type="Gene3D" id="3.40.50.300">
    <property type="entry name" value="P-loop containing nucleotide triphosphate hydrolases"/>
    <property type="match status" value="2"/>
</dbReference>
<gene>
    <name evidence="10" type="ORF">BR63_05535</name>
</gene>
<name>A0A7G6E166_THEFR</name>
<keyword evidence="7" id="KW-1278">Translocase</keyword>
<dbReference type="RefSeq" id="WP_034424196.1">
    <property type="nucleotide sequence ID" value="NZ_CP045798.1"/>
</dbReference>
<sequence length="560" mass="62397">MALVEVKDLTYYYPETDKPALDKINLSINEGEFVLIVGGSGSGKSSLVRALAGLIPDFYGGKYGGSVSIAGVELRQMGRESLVQKVGMVFQDPESQLVMTNVEQELAFGLENLGLPKSLMKRRIMEVAEALSLTPLLKSNTPELSGGLKQKVALASILAMQPDILILDEPTSQLDPVAGEEILTIIRRLNEDNGITVILIEQRLERCFHLADRFLVMEQGQIVYNHTDRGEIAKWAVENKSPFIPPLAKLFTVAGFSEIPLTVKEGRKLLKAVSSVSNQEFKKEESNPRTVSSGKKEPLVEIEKMWFAYENGTEALQNINFKIYPGDLIVLMGENAAGKTTLLKNIRGLLKPTRGKIKILHQDIRETSVEQLAGIVGYLSQNPNDYLFLPTVREELAFTLQNLCLKDNGKIDKWLERLDLTRYAMSNPRDLSSGERQRVALASVLVAEPQLILLDEPTRGLDYELKNNLGQLLLELQKEGKALLVVTHDVEFAAEFAQEVVLMTQGTIIARGSKYEMLTQSTFYSPQVSKLFNKFDDTVVTLREGEQALKRLIIAARNLY</sequence>
<evidence type="ECO:0000259" key="9">
    <source>
        <dbReference type="PROSITE" id="PS50893"/>
    </source>
</evidence>
<dbReference type="Pfam" id="PF00005">
    <property type="entry name" value="ABC_tran"/>
    <property type="match status" value="2"/>
</dbReference>
<keyword evidence="5" id="KW-0547">Nucleotide-binding</keyword>
<organism evidence="10 11">
    <name type="scientific">Thermanaerosceptrum fracticalcis</name>
    <dbReference type="NCBI Taxonomy" id="1712410"/>
    <lineage>
        <taxon>Bacteria</taxon>
        <taxon>Bacillati</taxon>
        <taxon>Bacillota</taxon>
        <taxon>Clostridia</taxon>
        <taxon>Eubacteriales</taxon>
        <taxon>Peptococcaceae</taxon>
        <taxon>Thermanaerosceptrum</taxon>
    </lineage>
</organism>
<dbReference type="EMBL" id="CP045798">
    <property type="protein sequence ID" value="QNB45820.1"/>
    <property type="molecule type" value="Genomic_DNA"/>
</dbReference>
<dbReference type="GO" id="GO:0042626">
    <property type="term" value="F:ATPase-coupled transmembrane transporter activity"/>
    <property type="evidence" value="ECO:0007669"/>
    <property type="project" value="TreeGrafter"/>
</dbReference>
<dbReference type="InterPro" id="IPR015856">
    <property type="entry name" value="ABC_transpr_CbiO/EcfA_su"/>
</dbReference>
<dbReference type="GO" id="GO:0016887">
    <property type="term" value="F:ATP hydrolysis activity"/>
    <property type="evidence" value="ECO:0007669"/>
    <property type="project" value="InterPro"/>
</dbReference>
<dbReference type="SUPFAM" id="SSF52540">
    <property type="entry name" value="P-loop containing nucleoside triphosphate hydrolases"/>
    <property type="match status" value="2"/>
</dbReference>
<feature type="domain" description="ABC transporter" evidence="9">
    <location>
        <begin position="4"/>
        <end position="244"/>
    </location>
</feature>
<dbReference type="InterPro" id="IPR003593">
    <property type="entry name" value="AAA+_ATPase"/>
</dbReference>
<dbReference type="NCBIfam" id="NF010167">
    <property type="entry name" value="PRK13648.1"/>
    <property type="match status" value="2"/>
</dbReference>
<dbReference type="GO" id="GO:0005524">
    <property type="term" value="F:ATP binding"/>
    <property type="evidence" value="ECO:0007669"/>
    <property type="project" value="UniProtKB-KW"/>
</dbReference>
<dbReference type="InterPro" id="IPR050095">
    <property type="entry name" value="ECF_ABC_transporter_ATP-bd"/>
</dbReference>
<dbReference type="CDD" id="cd03225">
    <property type="entry name" value="ABC_cobalt_CbiO_domain1"/>
    <property type="match status" value="2"/>
</dbReference>
<proteinExistence type="inferred from homology"/>
<evidence type="ECO:0000256" key="5">
    <source>
        <dbReference type="ARBA" id="ARBA00022741"/>
    </source>
</evidence>
<protein>
    <submittedName>
        <fullName evidence="10">ATP-binding cassette domain-containing protein</fullName>
    </submittedName>
</protein>
<evidence type="ECO:0000256" key="3">
    <source>
        <dbReference type="ARBA" id="ARBA00022448"/>
    </source>
</evidence>
<dbReference type="PANTHER" id="PTHR43553">
    <property type="entry name" value="HEAVY METAL TRANSPORTER"/>
    <property type="match status" value="1"/>
</dbReference>
<dbReference type="InterPro" id="IPR003439">
    <property type="entry name" value="ABC_transporter-like_ATP-bd"/>
</dbReference>
<dbReference type="PROSITE" id="PS50893">
    <property type="entry name" value="ABC_TRANSPORTER_2"/>
    <property type="match status" value="2"/>
</dbReference>
<evidence type="ECO:0000256" key="6">
    <source>
        <dbReference type="ARBA" id="ARBA00022840"/>
    </source>
</evidence>
<dbReference type="OrthoDB" id="501320at2"/>
<keyword evidence="11" id="KW-1185">Reference proteome</keyword>
<reference evidence="10 11" key="1">
    <citation type="journal article" date="2019" name="Front. Microbiol.">
        <title>Thermoanaerosceptrum fracticalcis gen. nov. sp. nov., a Novel Fumarate-Fermenting Microorganism From a Deep Fractured Carbonate Aquifer of the US Great Basin.</title>
        <authorList>
            <person name="Hamilton-Brehm S.D."/>
            <person name="Stewart L.E."/>
            <person name="Zavarin M."/>
            <person name="Caldwell M."/>
            <person name="Lawson P.A."/>
            <person name="Onstott T.C."/>
            <person name="Grzymski J."/>
            <person name="Neveux I."/>
            <person name="Lollar B.S."/>
            <person name="Russell C.E."/>
            <person name="Moser D.P."/>
        </authorList>
    </citation>
    <scope>NUCLEOTIDE SEQUENCE [LARGE SCALE GENOMIC DNA]</scope>
    <source>
        <strain evidence="10 11">DRI-13</strain>
    </source>
</reference>
<keyword evidence="8" id="KW-0472">Membrane</keyword>
<dbReference type="InterPro" id="IPR027417">
    <property type="entry name" value="P-loop_NTPase"/>
</dbReference>
<dbReference type="FunFam" id="3.40.50.300:FF:000224">
    <property type="entry name" value="Energy-coupling factor transporter ATP-binding protein EcfA"/>
    <property type="match status" value="1"/>
</dbReference>
<dbReference type="Proteomes" id="UP000515847">
    <property type="component" value="Chromosome"/>
</dbReference>
<dbReference type="KEGG" id="tfr:BR63_05535"/>
<comment type="similarity">
    <text evidence="2">Belongs to the ABC transporter superfamily.</text>
</comment>
<dbReference type="AlphaFoldDB" id="A0A7G6E166"/>